<evidence type="ECO:0000313" key="1">
    <source>
        <dbReference type="EMBL" id="KEQ00487.1"/>
    </source>
</evidence>
<organism evidence="1 2">
    <name type="scientific">Snodgrassella alvi SCGC AB-598-J21</name>
    <dbReference type="NCBI Taxonomy" id="1385367"/>
    <lineage>
        <taxon>Bacteria</taxon>
        <taxon>Pseudomonadati</taxon>
        <taxon>Pseudomonadota</taxon>
        <taxon>Betaproteobacteria</taxon>
        <taxon>Neisseriales</taxon>
        <taxon>Neisseriaceae</taxon>
        <taxon>Snodgrassella</taxon>
    </lineage>
</organism>
<proteinExistence type="predicted"/>
<sequence length="227" mass="27492">MGKITALTYYRFDEDYLEDYRKNLKNLCDDYLIIKDIEGGLMHAEGEYRQRLYQQAYEQGTKWAVVLDPDERLEKRAGKILKKLIRQAEKENVKRIFKFNYREMYTSNEYRCDGIWNNKERVVVFPLLEENIYSDAALHMPKHPLNSDYEIINTDLNIYHLKHINPALRQHRRDIYEKLDADHKYQTIGYDYLIDETGIELAKISWKRRFTPKYREYHINEGIFSME</sequence>
<dbReference type="Proteomes" id="UP000027644">
    <property type="component" value="Unassembled WGS sequence"/>
</dbReference>
<evidence type="ECO:0008006" key="3">
    <source>
        <dbReference type="Google" id="ProtNLM"/>
    </source>
</evidence>
<name>A0A074V9E8_9NEIS</name>
<dbReference type="EMBL" id="AVQL01000450">
    <property type="protein sequence ID" value="KEQ00487.1"/>
    <property type="molecule type" value="Genomic_DNA"/>
</dbReference>
<reference evidence="1 2" key="1">
    <citation type="journal article" date="2014" name="PLoS Genet.">
        <title>Hidden diversity in honey bee gut symbionts detected by single-cell genomics.</title>
        <authorList>
            <person name="Engel P."/>
            <person name="Stepanauskas R."/>
            <person name="Moran N."/>
        </authorList>
    </citation>
    <scope>NUCLEOTIDE SEQUENCE [LARGE SCALE GENOMIC DNA]</scope>
    <source>
        <strain evidence="1 2">SCGC AB-598-J21</strain>
    </source>
</reference>
<accession>A0A074V9E8</accession>
<dbReference type="AlphaFoldDB" id="A0A074V9E8"/>
<protein>
    <recommendedName>
        <fullName evidence="3">Glycosyltransferase involved in LPS biosynthesis</fullName>
    </recommendedName>
</protein>
<comment type="caution">
    <text evidence="1">The sequence shown here is derived from an EMBL/GenBank/DDBJ whole genome shotgun (WGS) entry which is preliminary data.</text>
</comment>
<gene>
    <name evidence="1" type="ORF">SASC598J21_017560</name>
</gene>
<evidence type="ECO:0000313" key="2">
    <source>
        <dbReference type="Proteomes" id="UP000027644"/>
    </source>
</evidence>